<evidence type="ECO:0000259" key="1">
    <source>
        <dbReference type="Pfam" id="PF22680"/>
    </source>
</evidence>
<evidence type="ECO:0000313" key="2">
    <source>
        <dbReference type="EMBL" id="GAG89342.1"/>
    </source>
</evidence>
<reference evidence="2" key="1">
    <citation type="journal article" date="2014" name="Front. Microbiol.">
        <title>High frequency of phylogenetically diverse reductive dehalogenase-homologous genes in deep subseafloor sedimentary metagenomes.</title>
        <authorList>
            <person name="Kawai M."/>
            <person name="Futagami T."/>
            <person name="Toyoda A."/>
            <person name="Takaki Y."/>
            <person name="Nishi S."/>
            <person name="Hori S."/>
            <person name="Arai W."/>
            <person name="Tsubouchi T."/>
            <person name="Morono Y."/>
            <person name="Uchiyama I."/>
            <person name="Ito T."/>
            <person name="Fujiyama A."/>
            <person name="Inagaki F."/>
            <person name="Takami H."/>
        </authorList>
    </citation>
    <scope>NUCLEOTIDE SEQUENCE</scope>
    <source>
        <strain evidence="2">Expedition CK06-06</strain>
    </source>
</reference>
<gene>
    <name evidence="2" type="ORF">S01H4_25076</name>
</gene>
<dbReference type="EMBL" id="BART01011882">
    <property type="protein sequence ID" value="GAG89342.1"/>
    <property type="molecule type" value="Genomic_DNA"/>
</dbReference>
<proteinExistence type="predicted"/>
<sequence>MLRKTKFFLQLFIVIIFLILNAAPSLSQAGAFDLFAVSDMAAVFEDGYDCPPPERAIDVFGIRGEYISAQCVIKATGELQNVTVSVSFIKNEDTGISLPDDAVSWNFVGGIFIEKNTPNLKQTDLLRPAPAWFPDYLSEERELSIKKGNYKAVWLTIKIPRNAQAGKYSGTVSVNTGQGNASIPLHLTIYPLTMPYERNLYVTMWYTTGKFDKYHDVKEPYSYG</sequence>
<dbReference type="AlphaFoldDB" id="X1C7Q4"/>
<protein>
    <recommendedName>
        <fullName evidence="1">Glycoside hydrolase 123 N-terminal domain-containing protein</fullName>
    </recommendedName>
</protein>
<feature type="domain" description="Glycoside hydrolase 123 N-terminal" evidence="1">
    <location>
        <begin position="59"/>
        <end position="175"/>
    </location>
</feature>
<dbReference type="Pfam" id="PF22680">
    <property type="entry name" value="Glyco_hydro_123_N_2"/>
    <property type="match status" value="1"/>
</dbReference>
<organism evidence="2">
    <name type="scientific">marine sediment metagenome</name>
    <dbReference type="NCBI Taxonomy" id="412755"/>
    <lineage>
        <taxon>unclassified sequences</taxon>
        <taxon>metagenomes</taxon>
        <taxon>ecological metagenomes</taxon>
    </lineage>
</organism>
<name>X1C7Q4_9ZZZZ</name>
<comment type="caution">
    <text evidence="2">The sequence shown here is derived from an EMBL/GenBank/DDBJ whole genome shotgun (WGS) entry which is preliminary data.</text>
</comment>
<feature type="non-terminal residue" evidence="2">
    <location>
        <position position="224"/>
    </location>
</feature>
<accession>X1C7Q4</accession>
<dbReference type="InterPro" id="IPR053850">
    <property type="entry name" value="Glyco_hydro_123_N_2"/>
</dbReference>